<evidence type="ECO:0000313" key="2">
    <source>
        <dbReference type="EMBL" id="MEO3940617.1"/>
    </source>
</evidence>
<protein>
    <submittedName>
        <fullName evidence="2">TspO/MBR family protein</fullName>
    </submittedName>
</protein>
<keyword evidence="3" id="KW-1185">Reference proteome</keyword>
<dbReference type="EMBL" id="JBBMFV010000004">
    <property type="protein sequence ID" value="MEO3940617.1"/>
    <property type="molecule type" value="Genomic_DNA"/>
</dbReference>
<evidence type="ECO:0000256" key="1">
    <source>
        <dbReference type="SAM" id="Phobius"/>
    </source>
</evidence>
<evidence type="ECO:0000313" key="3">
    <source>
        <dbReference type="Proteomes" id="UP001448614"/>
    </source>
</evidence>
<dbReference type="InterPro" id="IPR038330">
    <property type="entry name" value="TspO/MBR-related_sf"/>
</dbReference>
<organism evidence="2 3">
    <name type="scientific">Paenarthrobacter nicotinovorans</name>
    <name type="common">Arthrobacter nicotinovorans</name>
    <dbReference type="NCBI Taxonomy" id="29320"/>
    <lineage>
        <taxon>Bacteria</taxon>
        <taxon>Bacillati</taxon>
        <taxon>Actinomycetota</taxon>
        <taxon>Actinomycetes</taxon>
        <taxon>Micrococcales</taxon>
        <taxon>Micrococcaceae</taxon>
        <taxon>Paenarthrobacter</taxon>
    </lineage>
</organism>
<keyword evidence="1" id="KW-0812">Transmembrane</keyword>
<feature type="transmembrane region" description="Helical" evidence="1">
    <location>
        <begin position="58"/>
        <end position="78"/>
    </location>
</feature>
<feature type="transmembrane region" description="Helical" evidence="1">
    <location>
        <begin position="152"/>
        <end position="173"/>
    </location>
</feature>
<feature type="transmembrane region" description="Helical" evidence="1">
    <location>
        <begin position="234"/>
        <end position="254"/>
    </location>
</feature>
<keyword evidence="1" id="KW-0472">Membrane</keyword>
<feature type="transmembrane region" description="Helical" evidence="1">
    <location>
        <begin position="185"/>
        <end position="203"/>
    </location>
</feature>
<feature type="transmembrane region" description="Helical" evidence="1">
    <location>
        <begin position="210"/>
        <end position="228"/>
    </location>
</feature>
<dbReference type="RefSeq" id="WP_347782086.1">
    <property type="nucleotide sequence ID" value="NZ_JBBMFV010000004.1"/>
</dbReference>
<accession>A0ABV0GQE5</accession>
<feature type="transmembrane region" description="Helical" evidence="1">
    <location>
        <begin position="90"/>
        <end position="106"/>
    </location>
</feature>
<feature type="transmembrane region" description="Helical" evidence="1">
    <location>
        <begin position="12"/>
        <end position="38"/>
    </location>
</feature>
<dbReference type="PANTHER" id="PTHR33802">
    <property type="entry name" value="SI:CH211-161H7.5-RELATED"/>
    <property type="match status" value="1"/>
</dbReference>
<comment type="caution">
    <text evidence="2">The sequence shown here is derived from an EMBL/GenBank/DDBJ whole genome shotgun (WGS) entry which is preliminary data.</text>
</comment>
<sequence length="277" mass="28280">MATERSDLARQITVTASLVVCIVGSMIGVGVFGGTPIAQAAGGALAADSTLLAPATPAFSIWSVVYTGLLAYTVWQWLPSQRTNPRQRSLGWIVAVSMILNAAWILSVQAGWLLVSVVVILALLVTLVLSFLRYSQSRAASWIEAVVVDGTLGLYLGWTSVAVCANIAAALKASGFAGFGLRPEFWSVAVLVVVAAVGVALAIKGRGRLALAAAIAWGLAWITVGRSADAPESFPTAIAAAVAAALVLGAAITVRTRVVLAGAGTRAGAGTPTSGLR</sequence>
<keyword evidence="1" id="KW-1133">Transmembrane helix</keyword>
<dbReference type="Gene3D" id="1.20.1260.100">
    <property type="entry name" value="TspO/MBR protein"/>
    <property type="match status" value="1"/>
</dbReference>
<dbReference type="Proteomes" id="UP001448614">
    <property type="component" value="Unassembled WGS sequence"/>
</dbReference>
<gene>
    <name evidence="2" type="ORF">V3C41_05995</name>
</gene>
<reference evidence="2 3" key="1">
    <citation type="journal article" date="2024" name="Appl. Microbiol. Biotechnol.">
        <title>Biosynthetic gene clusters with biotechnological applications in novel Antarctic isolates from Actinomycetota.</title>
        <authorList>
            <person name="Bruna P."/>
            <person name="Nunez-Montero K."/>
            <person name="Contreras M.J."/>
            <person name="Leal K."/>
            <person name="Garcia M."/>
            <person name="Abanto M."/>
            <person name="Barrientos L."/>
        </authorList>
    </citation>
    <scope>NUCLEOTIDE SEQUENCE [LARGE SCALE GENOMIC DNA]</scope>
    <source>
        <strain evidence="2 3">Se16.17</strain>
    </source>
</reference>
<proteinExistence type="predicted"/>
<name>A0ABV0GQE5_PAENI</name>
<dbReference type="PANTHER" id="PTHR33802:SF1">
    <property type="entry name" value="XK-RELATED PROTEIN"/>
    <property type="match status" value="1"/>
</dbReference>
<feature type="transmembrane region" description="Helical" evidence="1">
    <location>
        <begin position="112"/>
        <end position="132"/>
    </location>
</feature>